<proteinExistence type="predicted"/>
<reference evidence="1" key="2">
    <citation type="journal article" date="2015" name="Fish Shellfish Immunol.">
        <title>Early steps in the European eel (Anguilla anguilla)-Vibrio vulnificus interaction in the gills: Role of the RtxA13 toxin.</title>
        <authorList>
            <person name="Callol A."/>
            <person name="Pajuelo D."/>
            <person name="Ebbesson L."/>
            <person name="Teles M."/>
            <person name="MacKenzie S."/>
            <person name="Amaro C."/>
        </authorList>
    </citation>
    <scope>NUCLEOTIDE SEQUENCE</scope>
</reference>
<organism evidence="1">
    <name type="scientific">Anguilla anguilla</name>
    <name type="common">European freshwater eel</name>
    <name type="synonym">Muraena anguilla</name>
    <dbReference type="NCBI Taxonomy" id="7936"/>
    <lineage>
        <taxon>Eukaryota</taxon>
        <taxon>Metazoa</taxon>
        <taxon>Chordata</taxon>
        <taxon>Craniata</taxon>
        <taxon>Vertebrata</taxon>
        <taxon>Euteleostomi</taxon>
        <taxon>Actinopterygii</taxon>
        <taxon>Neopterygii</taxon>
        <taxon>Teleostei</taxon>
        <taxon>Anguilliformes</taxon>
        <taxon>Anguillidae</taxon>
        <taxon>Anguilla</taxon>
    </lineage>
</organism>
<name>A0A0E9UL19_ANGAN</name>
<accession>A0A0E9UL19</accession>
<sequence length="32" mass="3595">MDWLPCSLHSHNRAPLTLLTCSASTEPKIIQM</sequence>
<protein>
    <submittedName>
        <fullName evidence="1">Uncharacterized protein</fullName>
    </submittedName>
</protein>
<reference evidence="1" key="1">
    <citation type="submission" date="2014-11" db="EMBL/GenBank/DDBJ databases">
        <authorList>
            <person name="Amaro Gonzalez C."/>
        </authorList>
    </citation>
    <scope>NUCLEOTIDE SEQUENCE</scope>
</reference>
<evidence type="ECO:0000313" key="1">
    <source>
        <dbReference type="EMBL" id="JAH66421.1"/>
    </source>
</evidence>
<dbReference type="EMBL" id="GBXM01042156">
    <property type="protein sequence ID" value="JAH66421.1"/>
    <property type="molecule type" value="Transcribed_RNA"/>
</dbReference>
<dbReference type="AlphaFoldDB" id="A0A0E9UL19"/>